<gene>
    <name evidence="1" type="ORF">GHT09_014555</name>
    <name evidence="2" type="ORF">MONAX_5E045413</name>
</gene>
<reference evidence="2 3" key="1">
    <citation type="submission" date="2019-04" db="EMBL/GenBank/DDBJ databases">
        <authorList>
            <person name="Alioto T."/>
            <person name="Alioto T."/>
        </authorList>
    </citation>
    <scope>NUCLEOTIDE SEQUENCE [LARGE SCALE GENOMIC DNA]</scope>
</reference>
<proteinExistence type="predicted"/>
<keyword evidence="3" id="KW-1185">Reference proteome</keyword>
<dbReference type="Proteomes" id="UP000662637">
    <property type="component" value="Unassembled WGS sequence"/>
</dbReference>
<sequence>MRPAARKRRLHIACWEFAAAVAEDYGDKDEGRSPRCLRAASLHSADRPSGVQARRRDGVIGKMFVDSSAGSEGTPIIIRKLQV</sequence>
<evidence type="ECO:0000313" key="2">
    <source>
        <dbReference type="EMBL" id="VTJ65283.1"/>
    </source>
</evidence>
<dbReference type="AlphaFoldDB" id="A0A5E4B6C8"/>
<dbReference type="EMBL" id="CABDUW010000302">
    <property type="protein sequence ID" value="VTJ65283.1"/>
    <property type="molecule type" value="Genomic_DNA"/>
</dbReference>
<organism evidence="2 3">
    <name type="scientific">Marmota monax</name>
    <name type="common">Woodchuck</name>
    <dbReference type="NCBI Taxonomy" id="9995"/>
    <lineage>
        <taxon>Eukaryota</taxon>
        <taxon>Metazoa</taxon>
        <taxon>Chordata</taxon>
        <taxon>Craniata</taxon>
        <taxon>Vertebrata</taxon>
        <taxon>Euteleostomi</taxon>
        <taxon>Mammalia</taxon>
        <taxon>Eutheria</taxon>
        <taxon>Euarchontoglires</taxon>
        <taxon>Glires</taxon>
        <taxon>Rodentia</taxon>
        <taxon>Sciuromorpha</taxon>
        <taxon>Sciuridae</taxon>
        <taxon>Xerinae</taxon>
        <taxon>Marmotini</taxon>
        <taxon>Marmota</taxon>
    </lineage>
</organism>
<protein>
    <submittedName>
        <fullName evidence="2">Uncharacterized protein</fullName>
    </submittedName>
</protein>
<reference evidence="1" key="2">
    <citation type="submission" date="2020-08" db="EMBL/GenBank/DDBJ databases">
        <authorList>
            <person name="Shumante A."/>
            <person name="Zimin A.V."/>
            <person name="Puiu D."/>
            <person name="Salzberg S.L."/>
        </authorList>
    </citation>
    <scope>NUCLEOTIDE SEQUENCE</scope>
    <source>
        <strain evidence="1">WC2-LM</strain>
        <tissue evidence="1">Liver</tissue>
    </source>
</reference>
<evidence type="ECO:0000313" key="1">
    <source>
        <dbReference type="EMBL" id="KAF7461595.1"/>
    </source>
</evidence>
<dbReference type="Proteomes" id="UP000335636">
    <property type="component" value="Unassembled WGS sequence"/>
</dbReference>
<accession>A0A5E4B6C8</accession>
<evidence type="ECO:0000313" key="3">
    <source>
        <dbReference type="Proteomes" id="UP000335636"/>
    </source>
</evidence>
<dbReference type="EMBL" id="WJEC01008560">
    <property type="protein sequence ID" value="KAF7461595.1"/>
    <property type="molecule type" value="Genomic_DNA"/>
</dbReference>
<name>A0A5E4B6C8_MARMO</name>